<evidence type="ECO:0000256" key="10">
    <source>
        <dbReference type="ARBA" id="ARBA00023242"/>
    </source>
</evidence>
<dbReference type="InParanoid" id="M1D2T8"/>
<proteinExistence type="predicted"/>
<evidence type="ECO:0000256" key="7">
    <source>
        <dbReference type="ARBA" id="ARBA00023136"/>
    </source>
</evidence>
<dbReference type="GO" id="GO:0016020">
    <property type="term" value="C:membrane"/>
    <property type="evidence" value="ECO:0007669"/>
    <property type="project" value="UniProtKB-SubCell"/>
</dbReference>
<keyword evidence="6" id="KW-0238">DNA-binding</keyword>
<dbReference type="EnsemblPlants" id="PGSC0003DMT400079995">
    <property type="protein sequence ID" value="PGSC0003DMT400079995"/>
    <property type="gene ID" value="PGSC0003DMG400031149"/>
</dbReference>
<dbReference type="PANTHER" id="PTHR31744:SF216">
    <property type="entry name" value="NAC TRANSCRIPTION FACTOR"/>
    <property type="match status" value="1"/>
</dbReference>
<feature type="domain" description="NAC" evidence="12">
    <location>
        <begin position="31"/>
        <end position="181"/>
    </location>
</feature>
<evidence type="ECO:0000256" key="4">
    <source>
        <dbReference type="ARBA" id="ARBA00022989"/>
    </source>
</evidence>
<dbReference type="PANTHER" id="PTHR31744">
    <property type="entry name" value="PROTEIN CUP-SHAPED COTYLEDON 2-RELATED"/>
    <property type="match status" value="1"/>
</dbReference>
<comment type="subcellular location">
    <subcellularLocation>
        <location evidence="2">Membrane</location>
        <topology evidence="2">Single-pass membrane protein</topology>
    </subcellularLocation>
    <subcellularLocation>
        <location evidence="1">Nucleus</location>
    </subcellularLocation>
</comment>
<feature type="domain" description="NAC" evidence="12">
    <location>
        <begin position="331"/>
        <end position="484"/>
    </location>
</feature>
<evidence type="ECO:0000256" key="11">
    <source>
        <dbReference type="SAM" id="Phobius"/>
    </source>
</evidence>
<evidence type="ECO:0000256" key="6">
    <source>
        <dbReference type="ARBA" id="ARBA00023125"/>
    </source>
</evidence>
<protein>
    <submittedName>
        <fullName evidence="13">Nam 7</fullName>
    </submittedName>
</protein>
<keyword evidence="14" id="KW-1185">Reference proteome</keyword>
<dbReference type="Pfam" id="PF02365">
    <property type="entry name" value="NAM"/>
    <property type="match status" value="2"/>
</dbReference>
<dbReference type="eggNOG" id="ENOG502QT9T">
    <property type="taxonomic scope" value="Eukaryota"/>
</dbReference>
<keyword evidence="3 11" id="KW-0812">Transmembrane</keyword>
<keyword evidence="5" id="KW-0805">Transcription regulation</keyword>
<sequence>MKLLMDSSAPSSSSPCKEMKVSECFGENSVFPPGFRFHPTDEELVLYYLKRKICRRRILLDAIAETDVYKWEPEDLPDLSKLKTGDRQWFFFSPRDRKYPNGARSNRASKHGYWKATGKDRIITCNSRAVGVKKTLVFYKGRAPVGERTDWVMHEYTMDEEELKRCQNAQDYYALYKVFKKSGPGPKNGEQYGAPFREEDWVDDECLNAKVSVQPEIPRHQESSAKNINVVPAPDDAIEELLKRPFTVDNNFALEQFVQEEDTESTLLNQSSREVDLYNHCAVAGPSCQQYDARASFDLTESGTSPLHLYEAPEVSSAPVNPVNPPYVVEEDFLEDFLEMDDLLVAIQDLESVGAKWDSNPQPQPSKVALLPWHHKPNLFYLSKLKTGDRQWFFFSPRDRKYPNGARSNRASKHGYWKATGKDRIITCNSRAVGVKKTLVFYKGRAPVGERTDWVMHEYTMDEEELKRCQNAQDYYALYKVFKKSGPGPKNGEQYGAPFREEDWVDDECLNAKVSVQPEIPRHQESSAKNINVVPAPDDAIEELLKRPFTVDNNFALEQFVQEEDTESTLLNQSSREVDLYNHCAVAGPSCQQYDARASFDLTESGTSPLHLYEAPEVSSAPVNPVNPPYVVEEDFLEDFLEMDDLLVAEPNVQNFDHETPNGQVFDKPAGNLETLQFDDFDGLSEFDLYHDAPSRLDNVGTPTVGQIAEPYMNNFVNGITYPDSTTYMSTFQNDMMNNQQMCLNHENQINNQFWMHDERFGSFNPIEEDQSVVDQASSGVVNDNNMANYPMGANQNLAKKDDGTQSWFSSNLWAFVDSIPTTPASAAESALVVNRAFERMSSFSRMKLNVGNMNVAAGNTSATSSSSGKAKYGLCCISLLGVLCAFLWVLIGTSAKIVGT</sequence>
<keyword evidence="10" id="KW-0539">Nucleus</keyword>
<evidence type="ECO:0000256" key="9">
    <source>
        <dbReference type="ARBA" id="ARBA00023163"/>
    </source>
</evidence>
<evidence type="ECO:0000313" key="13">
    <source>
        <dbReference type="EnsemblPlants" id="PGSC0003DMT400079995"/>
    </source>
</evidence>
<evidence type="ECO:0000256" key="3">
    <source>
        <dbReference type="ARBA" id="ARBA00022692"/>
    </source>
</evidence>
<dbReference type="SMR" id="M1D2T8"/>
<dbReference type="HOGENOM" id="CLU_321709_0_0_1"/>
<evidence type="ECO:0000256" key="1">
    <source>
        <dbReference type="ARBA" id="ARBA00004123"/>
    </source>
</evidence>
<dbReference type="GO" id="GO:0000976">
    <property type="term" value="F:transcription cis-regulatory region binding"/>
    <property type="evidence" value="ECO:0007669"/>
    <property type="project" value="UniProtKB-ARBA"/>
</dbReference>
<reference evidence="14" key="1">
    <citation type="journal article" date="2011" name="Nature">
        <title>Genome sequence and analysis of the tuber crop potato.</title>
        <authorList>
            <consortium name="The Potato Genome Sequencing Consortium"/>
        </authorList>
    </citation>
    <scope>NUCLEOTIDE SEQUENCE [LARGE SCALE GENOMIC DNA]</scope>
    <source>
        <strain evidence="14">cv. DM1-3 516 R44</strain>
    </source>
</reference>
<accession>M1D2T8</accession>
<dbReference type="GO" id="GO:0006355">
    <property type="term" value="P:regulation of DNA-templated transcription"/>
    <property type="evidence" value="ECO:0007669"/>
    <property type="project" value="InterPro"/>
</dbReference>
<evidence type="ECO:0000313" key="14">
    <source>
        <dbReference type="Proteomes" id="UP000011115"/>
    </source>
</evidence>
<dbReference type="Gene3D" id="2.170.150.80">
    <property type="entry name" value="NAC domain"/>
    <property type="match status" value="2"/>
</dbReference>
<dbReference type="AlphaFoldDB" id="M1D2T8"/>
<keyword evidence="9" id="KW-0804">Transcription</keyword>
<keyword evidence="8" id="KW-0010">Activator</keyword>
<dbReference type="InterPro" id="IPR036093">
    <property type="entry name" value="NAC_dom_sf"/>
</dbReference>
<dbReference type="PaxDb" id="4113-PGSC0003DMT400079995"/>
<evidence type="ECO:0000256" key="5">
    <source>
        <dbReference type="ARBA" id="ARBA00023015"/>
    </source>
</evidence>
<dbReference type="Proteomes" id="UP000011115">
    <property type="component" value="Unassembled WGS sequence"/>
</dbReference>
<evidence type="ECO:0000256" key="2">
    <source>
        <dbReference type="ARBA" id="ARBA00004167"/>
    </source>
</evidence>
<dbReference type="Gramene" id="PGSC0003DMT400079995">
    <property type="protein sequence ID" value="PGSC0003DMT400079995"/>
    <property type="gene ID" value="PGSC0003DMG400031149"/>
</dbReference>
<dbReference type="InterPro" id="IPR003441">
    <property type="entry name" value="NAC-dom"/>
</dbReference>
<dbReference type="GO" id="GO:0005634">
    <property type="term" value="C:nucleus"/>
    <property type="evidence" value="ECO:0007669"/>
    <property type="project" value="UniProtKB-SubCell"/>
</dbReference>
<dbReference type="FunFam" id="2.170.150.80:FF:000002">
    <property type="entry name" value="Nac domain-containing protein 86"/>
    <property type="match status" value="1"/>
</dbReference>
<reference evidence="13" key="2">
    <citation type="submission" date="2015-06" db="UniProtKB">
        <authorList>
            <consortium name="EnsemblPlants"/>
        </authorList>
    </citation>
    <scope>IDENTIFICATION</scope>
    <source>
        <strain evidence="13">DM1-3 516 R44</strain>
    </source>
</reference>
<keyword evidence="4 11" id="KW-1133">Transmembrane helix</keyword>
<organism evidence="13 14">
    <name type="scientific">Solanum tuberosum</name>
    <name type="common">Potato</name>
    <dbReference type="NCBI Taxonomy" id="4113"/>
    <lineage>
        <taxon>Eukaryota</taxon>
        <taxon>Viridiplantae</taxon>
        <taxon>Streptophyta</taxon>
        <taxon>Embryophyta</taxon>
        <taxon>Tracheophyta</taxon>
        <taxon>Spermatophyta</taxon>
        <taxon>Magnoliopsida</taxon>
        <taxon>eudicotyledons</taxon>
        <taxon>Gunneridae</taxon>
        <taxon>Pentapetalae</taxon>
        <taxon>asterids</taxon>
        <taxon>lamiids</taxon>
        <taxon>Solanales</taxon>
        <taxon>Solanaceae</taxon>
        <taxon>Solanoideae</taxon>
        <taxon>Solaneae</taxon>
        <taxon>Solanum</taxon>
    </lineage>
</organism>
<evidence type="ECO:0000256" key="8">
    <source>
        <dbReference type="ARBA" id="ARBA00023159"/>
    </source>
</evidence>
<dbReference type="ExpressionAtlas" id="M1D2T8">
    <property type="expression patterns" value="baseline and differential"/>
</dbReference>
<dbReference type="SUPFAM" id="SSF101941">
    <property type="entry name" value="NAC domain"/>
    <property type="match status" value="2"/>
</dbReference>
<evidence type="ECO:0000259" key="12">
    <source>
        <dbReference type="PROSITE" id="PS51005"/>
    </source>
</evidence>
<name>M1D2T8_SOLTU</name>
<keyword evidence="7 11" id="KW-0472">Membrane</keyword>
<feature type="transmembrane region" description="Helical" evidence="11">
    <location>
        <begin position="871"/>
        <end position="892"/>
    </location>
</feature>
<dbReference type="FunCoup" id="M1D2T8">
    <property type="interactions" value="2496"/>
</dbReference>
<dbReference type="PROSITE" id="PS51005">
    <property type="entry name" value="NAC"/>
    <property type="match status" value="2"/>
</dbReference>